<keyword evidence="1" id="KW-0479">Metal-binding</keyword>
<evidence type="ECO:0000256" key="4">
    <source>
        <dbReference type="PROSITE-ProRule" id="PRU00027"/>
    </source>
</evidence>
<organism evidence="7 8">
    <name type="scientific">Quillaja saponaria</name>
    <name type="common">Soap bark tree</name>
    <dbReference type="NCBI Taxonomy" id="32244"/>
    <lineage>
        <taxon>Eukaryota</taxon>
        <taxon>Viridiplantae</taxon>
        <taxon>Streptophyta</taxon>
        <taxon>Embryophyta</taxon>
        <taxon>Tracheophyta</taxon>
        <taxon>Spermatophyta</taxon>
        <taxon>Magnoliopsida</taxon>
        <taxon>eudicotyledons</taxon>
        <taxon>Gunneridae</taxon>
        <taxon>Pentapetalae</taxon>
        <taxon>rosids</taxon>
        <taxon>fabids</taxon>
        <taxon>Fabales</taxon>
        <taxon>Quillajaceae</taxon>
        <taxon>Quillaja</taxon>
    </lineage>
</organism>
<dbReference type="PANTHER" id="PTHR32166:SF81">
    <property type="entry name" value="OS06G0658400 PROTEIN"/>
    <property type="match status" value="1"/>
</dbReference>
<evidence type="ECO:0000313" key="7">
    <source>
        <dbReference type="EMBL" id="KAJ7943248.1"/>
    </source>
</evidence>
<comment type="caution">
    <text evidence="7">The sequence shown here is derived from an EMBL/GenBank/DDBJ whole genome shotgun (WGS) entry which is preliminary data.</text>
</comment>
<evidence type="ECO:0000259" key="6">
    <source>
        <dbReference type="PROSITE" id="PS50808"/>
    </source>
</evidence>
<dbReference type="InterPro" id="IPR012337">
    <property type="entry name" value="RNaseH-like_sf"/>
</dbReference>
<dbReference type="EMBL" id="JARAOO010000014">
    <property type="protein sequence ID" value="KAJ7943248.1"/>
    <property type="molecule type" value="Genomic_DNA"/>
</dbReference>
<feature type="compositionally biased region" description="Low complexity" evidence="5">
    <location>
        <begin position="8"/>
        <end position="19"/>
    </location>
</feature>
<accession>A0AAD7KNP9</accession>
<evidence type="ECO:0000313" key="8">
    <source>
        <dbReference type="Proteomes" id="UP001163823"/>
    </source>
</evidence>
<feature type="region of interest" description="Disordered" evidence="5">
    <location>
        <begin position="1"/>
        <end position="21"/>
    </location>
</feature>
<dbReference type="SUPFAM" id="SSF53098">
    <property type="entry name" value="Ribonuclease H-like"/>
    <property type="match status" value="1"/>
</dbReference>
<dbReference type="InterPro" id="IPR003656">
    <property type="entry name" value="Znf_BED"/>
</dbReference>
<name>A0AAD7KNP9_QUISA</name>
<dbReference type="AlphaFoldDB" id="A0AAD7KNP9"/>
<evidence type="ECO:0000256" key="2">
    <source>
        <dbReference type="ARBA" id="ARBA00022771"/>
    </source>
</evidence>
<dbReference type="GO" id="GO:0003677">
    <property type="term" value="F:DNA binding"/>
    <property type="evidence" value="ECO:0007669"/>
    <property type="project" value="InterPro"/>
</dbReference>
<protein>
    <submittedName>
        <fullName evidence="7">Dimer_Tnp_hAT domain-containing protein</fullName>
    </submittedName>
</protein>
<dbReference type="Pfam" id="PF04937">
    <property type="entry name" value="DUF659"/>
    <property type="match status" value="1"/>
</dbReference>
<dbReference type="PROSITE" id="PS50808">
    <property type="entry name" value="ZF_BED"/>
    <property type="match status" value="1"/>
</dbReference>
<feature type="domain" description="BED-type" evidence="6">
    <location>
        <begin position="31"/>
        <end position="93"/>
    </location>
</feature>
<reference evidence="7" key="1">
    <citation type="journal article" date="2023" name="Science">
        <title>Elucidation of the pathway for biosynthesis of saponin adjuvants from the soapbark tree.</title>
        <authorList>
            <person name="Reed J."/>
            <person name="Orme A."/>
            <person name="El-Demerdash A."/>
            <person name="Owen C."/>
            <person name="Martin L.B.B."/>
            <person name="Misra R.C."/>
            <person name="Kikuchi S."/>
            <person name="Rejzek M."/>
            <person name="Martin A.C."/>
            <person name="Harkess A."/>
            <person name="Leebens-Mack J."/>
            <person name="Louveau T."/>
            <person name="Stephenson M.J."/>
            <person name="Osbourn A."/>
        </authorList>
    </citation>
    <scope>NUCLEOTIDE SEQUENCE</scope>
    <source>
        <strain evidence="7">S10</strain>
    </source>
</reference>
<proteinExistence type="predicted"/>
<keyword evidence="2 4" id="KW-0863">Zinc-finger</keyword>
<sequence length="563" mass="64075">MSSNQIMSSNPAASSSQGSVTSQFTSNELQDVHNPLWAYVTTVQERVEGVTNKSWACNYCRCVFKSSYSRVKAHLLKLPNCGIKACPKVTNENLAEMKKLVEEVEQKLKPKNVPLPPNSSSIQHSPSYSAGGMFDSRKRKVVGAGTSMLEKSFNLATREQLKSEIARMFYSAGLPFHFARNSYYVSAFSFAANNVISGFVPPGYNALRTTLLQREKAHIESMLEPIKKTWKEKGVSIVSDGWTDAQRRPLINFMATSEGGPIFLKAIDGSKEYKDKFYMASLIRSAIVEVGDKNVVQVITDNTPVSTVKEIILNDVWWDKVDYIIAFTALIYDMLRVTDTDKPTFHLVYDMWDTMIEKVKATILRHEGKEANDQSTFYDVVYSILIDRWTKSCTPLHCMAHSLNPRYYSDEWLAEASNRVPPHMDTEIAIERNKCLRKYFLNPDDRKMATMEYARFSGRQDIFGDFDSLQDRWSLKPKAWWLVNKMTPKRAEDLVYIHTNLRLLSRKNESYTTGQSKMWDIGGDEWDPLEGAGVLEIANLSLDEPDLESVLFTDDDDINDDSI</sequence>
<dbReference type="GO" id="GO:0008270">
    <property type="term" value="F:zinc ion binding"/>
    <property type="evidence" value="ECO:0007669"/>
    <property type="project" value="UniProtKB-KW"/>
</dbReference>
<evidence type="ECO:0000256" key="5">
    <source>
        <dbReference type="SAM" id="MobiDB-lite"/>
    </source>
</evidence>
<dbReference type="Proteomes" id="UP001163823">
    <property type="component" value="Chromosome 14"/>
</dbReference>
<gene>
    <name evidence="7" type="ORF">O6P43_032828</name>
</gene>
<evidence type="ECO:0000256" key="3">
    <source>
        <dbReference type="ARBA" id="ARBA00022833"/>
    </source>
</evidence>
<dbReference type="KEGG" id="qsa:O6P43_032828"/>
<keyword evidence="3" id="KW-0862">Zinc</keyword>
<dbReference type="InterPro" id="IPR007021">
    <property type="entry name" value="DUF659"/>
</dbReference>
<evidence type="ECO:0000256" key="1">
    <source>
        <dbReference type="ARBA" id="ARBA00022723"/>
    </source>
</evidence>
<dbReference type="PANTHER" id="PTHR32166">
    <property type="entry name" value="OSJNBA0013A04.12 PROTEIN"/>
    <property type="match status" value="1"/>
</dbReference>
<keyword evidence="8" id="KW-1185">Reference proteome</keyword>